<protein>
    <submittedName>
        <fullName evidence="1">Uncharacterized protein</fullName>
    </submittedName>
</protein>
<keyword evidence="2" id="KW-1185">Reference proteome</keyword>
<comment type="caution">
    <text evidence="1">The sequence shown here is derived from an EMBL/GenBank/DDBJ whole genome shotgun (WGS) entry which is preliminary data.</text>
</comment>
<evidence type="ECO:0000313" key="2">
    <source>
        <dbReference type="Proteomes" id="UP001626550"/>
    </source>
</evidence>
<feature type="non-terminal residue" evidence="1">
    <location>
        <position position="1"/>
    </location>
</feature>
<dbReference type="EMBL" id="JBJKFK010000931">
    <property type="protein sequence ID" value="KAL3314686.1"/>
    <property type="molecule type" value="Genomic_DNA"/>
</dbReference>
<dbReference type="Proteomes" id="UP001626550">
    <property type="component" value="Unassembled WGS sequence"/>
</dbReference>
<organism evidence="1 2">
    <name type="scientific">Cichlidogyrus casuarinus</name>
    <dbReference type="NCBI Taxonomy" id="1844966"/>
    <lineage>
        <taxon>Eukaryota</taxon>
        <taxon>Metazoa</taxon>
        <taxon>Spiralia</taxon>
        <taxon>Lophotrochozoa</taxon>
        <taxon>Platyhelminthes</taxon>
        <taxon>Monogenea</taxon>
        <taxon>Monopisthocotylea</taxon>
        <taxon>Dactylogyridea</taxon>
        <taxon>Ancyrocephalidae</taxon>
        <taxon>Cichlidogyrus</taxon>
    </lineage>
</organism>
<sequence>GQRHSTAQVKESIGKELERCYPAAKLKVLPRTTRLFFSSLKDKHPDPKHVVYKFDCSCAATYIGMTIRCLSERAKEHMPAWLINNNPRLLQKNAESAVAIAKHLIQTQHVVERSAAFKPIRIIPRGSSFFYMPALEALLILRRKPELNIQKEAKDKLLLSWRVL</sequence>
<evidence type="ECO:0000313" key="1">
    <source>
        <dbReference type="EMBL" id="KAL3314686.1"/>
    </source>
</evidence>
<proteinExistence type="predicted"/>
<reference evidence="1 2" key="1">
    <citation type="submission" date="2024-11" db="EMBL/GenBank/DDBJ databases">
        <title>Adaptive evolution of stress response genes in parasites aligns with host niche diversity.</title>
        <authorList>
            <person name="Hahn C."/>
            <person name="Resl P."/>
        </authorList>
    </citation>
    <scope>NUCLEOTIDE SEQUENCE [LARGE SCALE GENOMIC DNA]</scope>
    <source>
        <strain evidence="1">EGGRZ-B1_66</strain>
        <tissue evidence="1">Body</tissue>
    </source>
</reference>
<name>A0ABD2Q505_9PLAT</name>
<accession>A0ABD2Q505</accession>
<gene>
    <name evidence="1" type="ORF">Ciccas_006693</name>
</gene>
<dbReference type="AlphaFoldDB" id="A0ABD2Q505"/>